<evidence type="ECO:0000256" key="5">
    <source>
        <dbReference type="ARBA" id="ARBA00023136"/>
    </source>
</evidence>
<evidence type="ECO:0000256" key="1">
    <source>
        <dbReference type="ARBA" id="ARBA00004651"/>
    </source>
</evidence>
<keyword evidence="3 6" id="KW-0812">Transmembrane</keyword>
<keyword evidence="9" id="KW-1185">Reference proteome</keyword>
<accession>A0ABT1DI85</accession>
<evidence type="ECO:0000256" key="4">
    <source>
        <dbReference type="ARBA" id="ARBA00022989"/>
    </source>
</evidence>
<feature type="transmembrane region" description="Helical" evidence="6">
    <location>
        <begin position="93"/>
        <end position="111"/>
    </location>
</feature>
<feature type="transmembrane region" description="Helical" evidence="6">
    <location>
        <begin position="117"/>
        <end position="134"/>
    </location>
</feature>
<dbReference type="Gene3D" id="1.20.81.30">
    <property type="entry name" value="Type II secretion system (T2SS), domain F"/>
    <property type="match status" value="1"/>
</dbReference>
<dbReference type="PANTHER" id="PTHR35007">
    <property type="entry name" value="INTEGRAL MEMBRANE PROTEIN-RELATED"/>
    <property type="match status" value="1"/>
</dbReference>
<evidence type="ECO:0000256" key="2">
    <source>
        <dbReference type="ARBA" id="ARBA00022475"/>
    </source>
</evidence>
<dbReference type="Pfam" id="PF00482">
    <property type="entry name" value="T2SSF"/>
    <property type="match status" value="1"/>
</dbReference>
<dbReference type="PANTHER" id="PTHR35007:SF1">
    <property type="entry name" value="PILUS ASSEMBLY PROTEIN"/>
    <property type="match status" value="1"/>
</dbReference>
<evidence type="ECO:0000256" key="3">
    <source>
        <dbReference type="ARBA" id="ARBA00022692"/>
    </source>
</evidence>
<feature type="transmembrane region" description="Helical" evidence="6">
    <location>
        <begin position="6"/>
        <end position="24"/>
    </location>
</feature>
<gene>
    <name evidence="8" type="ORF">M1L60_04375</name>
</gene>
<dbReference type="RefSeq" id="WP_253235968.1">
    <property type="nucleotide sequence ID" value="NZ_JAMYJR010000003.1"/>
</dbReference>
<keyword evidence="5 6" id="KW-0472">Membrane</keyword>
<sequence length="318" mass="35187">MIFVAVSSGATAFLLFLVLVERLFGRTPMQRRLASTLKHYTVGERQVDEPLLRRLQHAAGDVVEQSPGLTSLAARSTVKLDQAGAQMRPTEWLVFRAGIALTTAVALAVLVHLFFGFLLGLVLGFLVPSMLLNAKIKRRRQRFADDLPAMLQLILSALRSGFTLQQSVDAAVRDDEGPVAEEFARALSESRISGEFEEALQRAGERLASPELGWLTLALRLQKETGGSLAEVMQTTAETMRERAYLRRHVRSLSAEGRISAYVLVALPIFATGLLFFARREYMQVLWQSVLGLIILGVALLMIIIGSLWLRSVTKIEV</sequence>
<proteinExistence type="predicted"/>
<feature type="transmembrane region" description="Helical" evidence="6">
    <location>
        <begin position="290"/>
        <end position="310"/>
    </location>
</feature>
<feature type="transmembrane region" description="Helical" evidence="6">
    <location>
        <begin position="259"/>
        <end position="278"/>
    </location>
</feature>
<comment type="subcellular location">
    <subcellularLocation>
        <location evidence="1">Cell membrane</location>
        <topology evidence="1">Multi-pass membrane protein</topology>
    </subcellularLocation>
</comment>
<dbReference type="Proteomes" id="UP001523369">
    <property type="component" value="Unassembled WGS sequence"/>
</dbReference>
<name>A0ABT1DI85_9ACTN</name>
<organism evidence="8 9">
    <name type="scientific">Paractinoplanes aksuensis</name>
    <dbReference type="NCBI Taxonomy" id="2939490"/>
    <lineage>
        <taxon>Bacteria</taxon>
        <taxon>Bacillati</taxon>
        <taxon>Actinomycetota</taxon>
        <taxon>Actinomycetes</taxon>
        <taxon>Micromonosporales</taxon>
        <taxon>Micromonosporaceae</taxon>
        <taxon>Paractinoplanes</taxon>
    </lineage>
</organism>
<reference evidence="8 9" key="1">
    <citation type="submission" date="2022-06" db="EMBL/GenBank/DDBJ databases">
        <title>New Species of the Genus Actinoplanes, ActinopZanes ferrugineus.</title>
        <authorList>
            <person name="Ding P."/>
        </authorList>
    </citation>
    <scope>NUCLEOTIDE SEQUENCE [LARGE SCALE GENOMIC DNA]</scope>
    <source>
        <strain evidence="8 9">TRM88003</strain>
    </source>
</reference>
<dbReference type="InterPro" id="IPR018076">
    <property type="entry name" value="T2SS_GspF_dom"/>
</dbReference>
<feature type="domain" description="Type II secretion system protein GspF" evidence="7">
    <location>
        <begin position="151"/>
        <end position="275"/>
    </location>
</feature>
<keyword evidence="4 6" id="KW-1133">Transmembrane helix</keyword>
<evidence type="ECO:0000313" key="9">
    <source>
        <dbReference type="Proteomes" id="UP001523369"/>
    </source>
</evidence>
<comment type="caution">
    <text evidence="8">The sequence shown here is derived from an EMBL/GenBank/DDBJ whole genome shotgun (WGS) entry which is preliminary data.</text>
</comment>
<evidence type="ECO:0000313" key="8">
    <source>
        <dbReference type="EMBL" id="MCO8269826.1"/>
    </source>
</evidence>
<evidence type="ECO:0000259" key="7">
    <source>
        <dbReference type="Pfam" id="PF00482"/>
    </source>
</evidence>
<protein>
    <submittedName>
        <fullName evidence="8">Type II secretion system F family protein</fullName>
    </submittedName>
</protein>
<dbReference type="InterPro" id="IPR042094">
    <property type="entry name" value="T2SS_GspF_sf"/>
</dbReference>
<dbReference type="EMBL" id="JAMYJR010000003">
    <property type="protein sequence ID" value="MCO8269826.1"/>
    <property type="molecule type" value="Genomic_DNA"/>
</dbReference>
<evidence type="ECO:0000256" key="6">
    <source>
        <dbReference type="SAM" id="Phobius"/>
    </source>
</evidence>
<keyword evidence="2" id="KW-1003">Cell membrane</keyword>